<feature type="domain" description="ATPase AAA-type core" evidence="2">
    <location>
        <begin position="23"/>
        <end position="344"/>
    </location>
</feature>
<dbReference type="InterPro" id="IPR003959">
    <property type="entry name" value="ATPase_AAA_core"/>
</dbReference>
<dbReference type="GO" id="GO:0005524">
    <property type="term" value="F:ATP binding"/>
    <property type="evidence" value="ECO:0007669"/>
    <property type="project" value="InterPro"/>
</dbReference>
<dbReference type="InterPro" id="IPR014555">
    <property type="entry name" value="RecF-like"/>
</dbReference>
<dbReference type="Gene3D" id="3.40.50.300">
    <property type="entry name" value="P-loop containing nucleotide triphosphate hydrolases"/>
    <property type="match status" value="2"/>
</dbReference>
<dbReference type="SUPFAM" id="SSF52540">
    <property type="entry name" value="P-loop containing nucleoside triphosphate hydrolases"/>
    <property type="match status" value="1"/>
</dbReference>
<keyword evidence="1" id="KW-0742">SOS response</keyword>
<dbReference type="PANTHER" id="PTHR32182:SF25">
    <property type="entry name" value="SLR1056 PROTEIN"/>
    <property type="match status" value="1"/>
</dbReference>
<dbReference type="PIRSF" id="PIRSF029347">
    <property type="entry name" value="RecF"/>
    <property type="match status" value="1"/>
</dbReference>
<dbReference type="AlphaFoldDB" id="A0A8J7WJQ7"/>
<evidence type="ECO:0000313" key="4">
    <source>
        <dbReference type="Proteomes" id="UP000677913"/>
    </source>
</evidence>
<dbReference type="FunFam" id="3.40.50.300:FF:002708">
    <property type="entry name" value="FeS assembly ATPase SufC"/>
    <property type="match status" value="1"/>
</dbReference>
<evidence type="ECO:0000256" key="1">
    <source>
        <dbReference type="ARBA" id="ARBA00023236"/>
    </source>
</evidence>
<dbReference type="PANTHER" id="PTHR32182">
    <property type="entry name" value="DNA REPLICATION AND REPAIR PROTEIN RECF"/>
    <property type="match status" value="1"/>
</dbReference>
<dbReference type="GO" id="GO:0006302">
    <property type="term" value="P:double-strand break repair"/>
    <property type="evidence" value="ECO:0007669"/>
    <property type="project" value="TreeGrafter"/>
</dbReference>
<dbReference type="InterPro" id="IPR027417">
    <property type="entry name" value="P-loop_NTPase"/>
</dbReference>
<dbReference type="RefSeq" id="WP_211467387.1">
    <property type="nucleotide sequence ID" value="NZ_JAGSXH010000029.1"/>
</dbReference>
<dbReference type="EMBL" id="JAGSXH010000029">
    <property type="protein sequence ID" value="MBS2963571.1"/>
    <property type="molecule type" value="Genomic_DNA"/>
</dbReference>
<dbReference type="GO" id="GO:0016887">
    <property type="term" value="F:ATP hydrolysis activity"/>
    <property type="evidence" value="ECO:0007669"/>
    <property type="project" value="InterPro"/>
</dbReference>
<name>A0A8J7WJQ7_9ACTN</name>
<dbReference type="GO" id="GO:0000731">
    <property type="term" value="P:DNA synthesis involved in DNA repair"/>
    <property type="evidence" value="ECO:0007669"/>
    <property type="project" value="TreeGrafter"/>
</dbReference>
<dbReference type="Proteomes" id="UP000677913">
    <property type="component" value="Unassembled WGS sequence"/>
</dbReference>
<evidence type="ECO:0000313" key="3">
    <source>
        <dbReference type="EMBL" id="MBS2963571.1"/>
    </source>
</evidence>
<gene>
    <name evidence="3" type="ORF">KGA66_10970</name>
</gene>
<protein>
    <submittedName>
        <fullName evidence="3">AAA family ATPase</fullName>
    </submittedName>
</protein>
<keyword evidence="4" id="KW-1185">Reference proteome</keyword>
<reference evidence="3" key="1">
    <citation type="submission" date="2021-04" db="EMBL/GenBank/DDBJ databases">
        <title>Genome based classification of Actinospica acidithermotolerans sp. nov., an actinobacterium isolated from an Indonesian hot spring.</title>
        <authorList>
            <person name="Kusuma A.B."/>
            <person name="Putra K.E."/>
            <person name="Nafisah S."/>
            <person name="Loh J."/>
            <person name="Nouioui I."/>
            <person name="Goodfellow M."/>
        </authorList>
    </citation>
    <scope>NUCLEOTIDE SEQUENCE</scope>
    <source>
        <strain evidence="3">DSM 45618</strain>
    </source>
</reference>
<accession>A0A8J7WJQ7</accession>
<dbReference type="GO" id="GO:0009432">
    <property type="term" value="P:SOS response"/>
    <property type="evidence" value="ECO:0007669"/>
    <property type="project" value="UniProtKB-KW"/>
</dbReference>
<comment type="caution">
    <text evidence="3">The sequence shown here is derived from an EMBL/GenBank/DDBJ whole genome shotgun (WGS) entry which is preliminary data.</text>
</comment>
<proteinExistence type="predicted"/>
<dbReference type="Pfam" id="PF13304">
    <property type="entry name" value="AAA_21"/>
    <property type="match status" value="1"/>
</dbReference>
<keyword evidence="1" id="KW-0227">DNA damage</keyword>
<evidence type="ECO:0000259" key="2">
    <source>
        <dbReference type="Pfam" id="PF13304"/>
    </source>
</evidence>
<sequence>MITTLAVENYRSLRNLCIPVGRLTVVTGANGSGKSSLYRAVRLLADVSRNGAVAALAREGGLRSTLWAGPEQGTKPDRKTQGTVRTAPIGLRLGFGGDEFGYAVDLGLPIPSGDAEAAKFNLDPAIKTEAVWSGAVLRPASSLVERHNNAVKIRAADGKWSPKPYPIEPFDSMLSEFGDPQAAPELFRIRDRIRSWRFYDHFRTDADAAARAPQIGTRTPVLAHDGADLAAALQTIVATGRRAQLEEAVDGAFPGSRLQIEVEADGRFSLQLWQRGLLRPLGAAELSDGTLRYLLLVAALLSPRPADLLVFNEPETSLHPDLLGPLGALIAAVSERSQIIVVSHAGGLIEAIGRAAAQLRRDVEMVELRKVNGETVLPGQSLLDSPLWFWPKR</sequence>
<organism evidence="3 4">
    <name type="scientific">Actinocrinis puniceicyclus</name>
    <dbReference type="NCBI Taxonomy" id="977794"/>
    <lineage>
        <taxon>Bacteria</taxon>
        <taxon>Bacillati</taxon>
        <taxon>Actinomycetota</taxon>
        <taxon>Actinomycetes</taxon>
        <taxon>Catenulisporales</taxon>
        <taxon>Actinospicaceae</taxon>
        <taxon>Actinocrinis</taxon>
    </lineage>
</organism>